<dbReference type="GO" id="GO:0072330">
    <property type="term" value="P:monocarboxylic acid biosynthetic process"/>
    <property type="evidence" value="ECO:0007669"/>
    <property type="project" value="UniProtKB-ARBA"/>
</dbReference>
<dbReference type="InterPro" id="IPR050266">
    <property type="entry name" value="AB_hydrolase_sf"/>
</dbReference>
<dbReference type="GeneID" id="81431135"/>
<dbReference type="Pfam" id="PF12697">
    <property type="entry name" value="Abhydrolase_6"/>
    <property type="match status" value="1"/>
</dbReference>
<dbReference type="GO" id="GO:0017000">
    <property type="term" value="P:antibiotic biosynthetic process"/>
    <property type="evidence" value="ECO:0007669"/>
    <property type="project" value="UniProtKB-ARBA"/>
</dbReference>
<gene>
    <name evidence="2" type="ORF">N7482_009835</name>
</gene>
<dbReference type="EMBL" id="JAPQKN010000007">
    <property type="protein sequence ID" value="KAJ5153357.1"/>
    <property type="molecule type" value="Genomic_DNA"/>
</dbReference>
<keyword evidence="3" id="KW-1185">Reference proteome</keyword>
<accession>A0A9W9HQP8</accession>
<dbReference type="Gene3D" id="3.40.50.1820">
    <property type="entry name" value="alpha/beta hydrolase"/>
    <property type="match status" value="1"/>
</dbReference>
<dbReference type="InterPro" id="IPR000073">
    <property type="entry name" value="AB_hydrolase_1"/>
</dbReference>
<keyword evidence="2" id="KW-0378">Hydrolase</keyword>
<name>A0A9W9HQP8_9EURO</name>
<reference evidence="2" key="2">
    <citation type="journal article" date="2023" name="IMA Fungus">
        <title>Comparative genomic study of the Penicillium genus elucidates a diverse pangenome and 15 lateral gene transfer events.</title>
        <authorList>
            <person name="Petersen C."/>
            <person name="Sorensen T."/>
            <person name="Nielsen M.R."/>
            <person name="Sondergaard T.E."/>
            <person name="Sorensen J.L."/>
            <person name="Fitzpatrick D.A."/>
            <person name="Frisvad J.C."/>
            <person name="Nielsen K.L."/>
        </authorList>
    </citation>
    <scope>NUCLEOTIDE SEQUENCE</scope>
    <source>
        <strain evidence="2">IBT 26290</strain>
    </source>
</reference>
<dbReference type="OrthoDB" id="2498029at2759"/>
<sequence>MESYSFQTCSESVIHSHITRPIQTNSKPLLVFLHYWGGSSRTWYKLTEFDSSTSLSALYPTVAIDLRGWGQSTGPANDIDNAYSISTMATDVATLLMSLREDSDKSDLLDYGFILVGHSMGAKVALAALGVLANDLQQLLKGLVLVGPAPPSSLHLPPEIEAQGAYESEASIRWTVDNVLANPEKLSEFDVNLVVRHSLAGNQFAKKAWPSYGMQEDISQVSRKALASQNSLRASILVGEIDVVEPKERVEAEVVNFLRQNGVEASLTIVQGVKHLIPLEDPQSIYKEVCRF</sequence>
<evidence type="ECO:0000259" key="1">
    <source>
        <dbReference type="Pfam" id="PF12697"/>
    </source>
</evidence>
<dbReference type="RefSeq" id="XP_056539665.1">
    <property type="nucleotide sequence ID" value="XM_056691959.1"/>
</dbReference>
<organism evidence="2 3">
    <name type="scientific">Penicillium canariense</name>
    <dbReference type="NCBI Taxonomy" id="189055"/>
    <lineage>
        <taxon>Eukaryota</taxon>
        <taxon>Fungi</taxon>
        <taxon>Dikarya</taxon>
        <taxon>Ascomycota</taxon>
        <taxon>Pezizomycotina</taxon>
        <taxon>Eurotiomycetes</taxon>
        <taxon>Eurotiomycetidae</taxon>
        <taxon>Eurotiales</taxon>
        <taxon>Aspergillaceae</taxon>
        <taxon>Penicillium</taxon>
    </lineage>
</organism>
<dbReference type="PANTHER" id="PTHR43798:SF33">
    <property type="entry name" value="HYDROLASE, PUTATIVE (AFU_ORTHOLOGUE AFUA_2G14860)-RELATED"/>
    <property type="match status" value="1"/>
</dbReference>
<proteinExistence type="predicted"/>
<protein>
    <submittedName>
        <fullName evidence="2">Alpha/Beta hydrolase protein</fullName>
    </submittedName>
</protein>
<dbReference type="AlphaFoldDB" id="A0A9W9HQP8"/>
<dbReference type="SUPFAM" id="SSF53474">
    <property type="entry name" value="alpha/beta-Hydrolases"/>
    <property type="match status" value="1"/>
</dbReference>
<comment type="caution">
    <text evidence="2">The sequence shown here is derived from an EMBL/GenBank/DDBJ whole genome shotgun (WGS) entry which is preliminary data.</text>
</comment>
<reference evidence="2" key="1">
    <citation type="submission" date="2022-11" db="EMBL/GenBank/DDBJ databases">
        <authorList>
            <person name="Petersen C."/>
        </authorList>
    </citation>
    <scope>NUCLEOTIDE SEQUENCE</scope>
    <source>
        <strain evidence="2">IBT 26290</strain>
    </source>
</reference>
<evidence type="ECO:0000313" key="3">
    <source>
        <dbReference type="Proteomes" id="UP001149163"/>
    </source>
</evidence>
<dbReference type="GO" id="GO:0016020">
    <property type="term" value="C:membrane"/>
    <property type="evidence" value="ECO:0007669"/>
    <property type="project" value="TreeGrafter"/>
</dbReference>
<dbReference type="GO" id="GO:0016787">
    <property type="term" value="F:hydrolase activity"/>
    <property type="evidence" value="ECO:0007669"/>
    <property type="project" value="UniProtKB-KW"/>
</dbReference>
<dbReference type="PANTHER" id="PTHR43798">
    <property type="entry name" value="MONOACYLGLYCEROL LIPASE"/>
    <property type="match status" value="1"/>
</dbReference>
<dbReference type="Proteomes" id="UP001149163">
    <property type="component" value="Unassembled WGS sequence"/>
</dbReference>
<dbReference type="InterPro" id="IPR029058">
    <property type="entry name" value="AB_hydrolase_fold"/>
</dbReference>
<feature type="domain" description="AB hydrolase-1" evidence="1">
    <location>
        <begin position="30"/>
        <end position="283"/>
    </location>
</feature>
<evidence type="ECO:0000313" key="2">
    <source>
        <dbReference type="EMBL" id="KAJ5153357.1"/>
    </source>
</evidence>